<dbReference type="SUPFAM" id="SSF55781">
    <property type="entry name" value="GAF domain-like"/>
    <property type="match status" value="1"/>
</dbReference>
<keyword evidence="2" id="KW-0418">Kinase</keyword>
<accession>A0A937W4K1</accession>
<dbReference type="PROSITE" id="PS50110">
    <property type="entry name" value="RESPONSE_REGULATORY"/>
    <property type="match status" value="1"/>
</dbReference>
<evidence type="ECO:0000256" key="8">
    <source>
        <dbReference type="SAM" id="Coils"/>
    </source>
</evidence>
<feature type="domain" description="Response regulatory" evidence="9">
    <location>
        <begin position="7"/>
        <end position="123"/>
    </location>
</feature>
<dbReference type="GO" id="GO:0005829">
    <property type="term" value="C:cytosol"/>
    <property type="evidence" value="ECO:0007669"/>
    <property type="project" value="TreeGrafter"/>
</dbReference>
<evidence type="ECO:0000256" key="1">
    <source>
        <dbReference type="ARBA" id="ARBA00022679"/>
    </source>
</evidence>
<dbReference type="EMBL" id="VGLS01000778">
    <property type="protein sequence ID" value="MBM3226073.1"/>
    <property type="molecule type" value="Genomic_DNA"/>
</dbReference>
<sequence length="350" mass="38961">MHPAHGSLLIVDNDRDHAALLATFLESQGYTIALAEHGRHALDILQERSYDLMVLDMLLPEMDSLDVLAALQATETLAQLPVIVLAATDETERIVRCMDMGAVDYLPKPCHPVLLRARIASCLEKKRLYDQHVQALHQLELLNQNLTNRVSEAASALETSAEIRAQHVREMEAASAIARAMNSLMDVHELLTFVMDKSKEVMHAEASSLLMLDKEADVLRFHVARGTAGAALRSATVQLGHGIVGWVAQTGEPQLIPDAYQDPRFDPSYDKRSGFRTRSILTVPLKVKDEVMGVVQVINKIGARSLIPTTWTCFYRSPVKPAWRWIMLASTNTPVLWPKTCAMRSNRSAR</sequence>
<name>A0A937W4K1_UNCTE</name>
<feature type="coiled-coil region" evidence="8">
    <location>
        <begin position="129"/>
        <end position="156"/>
    </location>
</feature>
<evidence type="ECO:0000313" key="10">
    <source>
        <dbReference type="EMBL" id="MBM3226073.1"/>
    </source>
</evidence>
<keyword evidence="4" id="KW-0805">Transcription regulation</keyword>
<comment type="caution">
    <text evidence="10">The sequence shown here is derived from an EMBL/GenBank/DDBJ whole genome shotgun (WGS) entry which is preliminary data.</text>
</comment>
<dbReference type="CDD" id="cd17574">
    <property type="entry name" value="REC_OmpR"/>
    <property type="match status" value="1"/>
</dbReference>
<dbReference type="GO" id="GO:0006355">
    <property type="term" value="P:regulation of DNA-templated transcription"/>
    <property type="evidence" value="ECO:0007669"/>
    <property type="project" value="TreeGrafter"/>
</dbReference>
<dbReference type="GO" id="GO:0000976">
    <property type="term" value="F:transcription cis-regulatory region binding"/>
    <property type="evidence" value="ECO:0007669"/>
    <property type="project" value="TreeGrafter"/>
</dbReference>
<dbReference type="Pfam" id="PF00072">
    <property type="entry name" value="Response_reg"/>
    <property type="match status" value="1"/>
</dbReference>
<gene>
    <name evidence="10" type="ORF">FJZ47_20080</name>
</gene>
<keyword evidence="3" id="KW-0902">Two-component regulatory system</keyword>
<dbReference type="AlphaFoldDB" id="A0A937W4K1"/>
<dbReference type="PANTHER" id="PTHR48111">
    <property type="entry name" value="REGULATOR OF RPOS"/>
    <property type="match status" value="1"/>
</dbReference>
<evidence type="ECO:0000256" key="4">
    <source>
        <dbReference type="ARBA" id="ARBA00023015"/>
    </source>
</evidence>
<evidence type="ECO:0000256" key="2">
    <source>
        <dbReference type="ARBA" id="ARBA00022777"/>
    </source>
</evidence>
<dbReference type="InterPro" id="IPR011006">
    <property type="entry name" value="CheY-like_superfamily"/>
</dbReference>
<dbReference type="GO" id="GO:0000156">
    <property type="term" value="F:phosphorelay response regulator activity"/>
    <property type="evidence" value="ECO:0007669"/>
    <property type="project" value="TreeGrafter"/>
</dbReference>
<dbReference type="Gene3D" id="3.40.50.2300">
    <property type="match status" value="1"/>
</dbReference>
<dbReference type="Gene3D" id="3.30.450.40">
    <property type="match status" value="1"/>
</dbReference>
<evidence type="ECO:0000256" key="7">
    <source>
        <dbReference type="PROSITE-ProRule" id="PRU00169"/>
    </source>
</evidence>
<evidence type="ECO:0000313" key="11">
    <source>
        <dbReference type="Proteomes" id="UP000712673"/>
    </source>
</evidence>
<dbReference type="Proteomes" id="UP000712673">
    <property type="component" value="Unassembled WGS sequence"/>
</dbReference>
<dbReference type="SUPFAM" id="SSF52172">
    <property type="entry name" value="CheY-like"/>
    <property type="match status" value="1"/>
</dbReference>
<keyword evidence="1" id="KW-0808">Transferase</keyword>
<dbReference type="InterPro" id="IPR039420">
    <property type="entry name" value="WalR-like"/>
</dbReference>
<dbReference type="InterPro" id="IPR003018">
    <property type="entry name" value="GAF"/>
</dbReference>
<feature type="modified residue" description="4-aspartylphosphate" evidence="7">
    <location>
        <position position="56"/>
    </location>
</feature>
<keyword evidence="8" id="KW-0175">Coiled coil</keyword>
<evidence type="ECO:0000259" key="9">
    <source>
        <dbReference type="PROSITE" id="PS50110"/>
    </source>
</evidence>
<reference evidence="10" key="1">
    <citation type="submission" date="2019-03" db="EMBL/GenBank/DDBJ databases">
        <title>Lake Tanganyika Metagenome-Assembled Genomes (MAGs).</title>
        <authorList>
            <person name="Tran P."/>
        </authorList>
    </citation>
    <scope>NUCLEOTIDE SEQUENCE</scope>
    <source>
        <strain evidence="10">K_DeepCast_65m_m2_066</strain>
    </source>
</reference>
<dbReference type="SMART" id="SM00065">
    <property type="entry name" value="GAF"/>
    <property type="match status" value="1"/>
</dbReference>
<dbReference type="GO" id="GO:0032993">
    <property type="term" value="C:protein-DNA complex"/>
    <property type="evidence" value="ECO:0007669"/>
    <property type="project" value="TreeGrafter"/>
</dbReference>
<keyword evidence="7" id="KW-0597">Phosphoprotein</keyword>
<proteinExistence type="predicted"/>
<keyword evidence="5" id="KW-0238">DNA-binding</keyword>
<dbReference type="InterPro" id="IPR001789">
    <property type="entry name" value="Sig_transdc_resp-reg_receiver"/>
</dbReference>
<dbReference type="SMART" id="SM00448">
    <property type="entry name" value="REC"/>
    <property type="match status" value="1"/>
</dbReference>
<organism evidence="10 11">
    <name type="scientific">Tectimicrobiota bacterium</name>
    <dbReference type="NCBI Taxonomy" id="2528274"/>
    <lineage>
        <taxon>Bacteria</taxon>
        <taxon>Pseudomonadati</taxon>
        <taxon>Nitrospinota/Tectimicrobiota group</taxon>
        <taxon>Candidatus Tectimicrobiota</taxon>
    </lineage>
</organism>
<dbReference type="GO" id="GO:0016301">
    <property type="term" value="F:kinase activity"/>
    <property type="evidence" value="ECO:0007669"/>
    <property type="project" value="UniProtKB-KW"/>
</dbReference>
<dbReference type="PANTHER" id="PTHR48111:SF22">
    <property type="entry name" value="REGULATOR OF RPOS"/>
    <property type="match status" value="1"/>
</dbReference>
<evidence type="ECO:0000256" key="5">
    <source>
        <dbReference type="ARBA" id="ARBA00023125"/>
    </source>
</evidence>
<protein>
    <submittedName>
        <fullName evidence="10">Response regulator</fullName>
    </submittedName>
</protein>
<evidence type="ECO:0000256" key="6">
    <source>
        <dbReference type="ARBA" id="ARBA00023163"/>
    </source>
</evidence>
<evidence type="ECO:0000256" key="3">
    <source>
        <dbReference type="ARBA" id="ARBA00023012"/>
    </source>
</evidence>
<keyword evidence="6" id="KW-0804">Transcription</keyword>
<dbReference type="Pfam" id="PF01590">
    <property type="entry name" value="GAF"/>
    <property type="match status" value="1"/>
</dbReference>
<dbReference type="InterPro" id="IPR029016">
    <property type="entry name" value="GAF-like_dom_sf"/>
</dbReference>